<protein>
    <submittedName>
        <fullName evidence="2">Uncharacterized protein</fullName>
    </submittedName>
</protein>
<dbReference type="EMBL" id="KN822022">
    <property type="protein sequence ID" value="KIM65408.1"/>
    <property type="molecule type" value="Genomic_DNA"/>
</dbReference>
<feature type="coiled-coil region" evidence="1">
    <location>
        <begin position="119"/>
        <end position="179"/>
    </location>
</feature>
<sequence>MHRISDTRVGGTSKRNLRMFQKLCGQDSFKNVIIVTTMWGRVTSEEGQQREQELKLSDDLLKALIDGGATMARHDGTQESALNVIRDLLHRNDTVAQIVRELVIEKKGLLDTEAGMELQREVRSVLQKHQENLRTLEDEIREAERQSDKRAEEEAAADRRKALEDIAKLRRELEKLENTSGTGIRCVGGFYVLSDWLE</sequence>
<gene>
    <name evidence="2" type="ORF">SCLCIDRAFT_466977</name>
</gene>
<name>A0A0C2ZV91_9AGAM</name>
<dbReference type="Gene3D" id="3.40.50.300">
    <property type="entry name" value="P-loop containing nucleotide triphosphate hydrolases"/>
    <property type="match status" value="1"/>
</dbReference>
<proteinExistence type="predicted"/>
<dbReference type="InterPro" id="IPR027417">
    <property type="entry name" value="P-loop_NTPase"/>
</dbReference>
<dbReference type="AlphaFoldDB" id="A0A0C2ZV91"/>
<dbReference type="HOGENOM" id="CLU_018003_4_0_1"/>
<reference evidence="2 3" key="1">
    <citation type="submission" date="2014-04" db="EMBL/GenBank/DDBJ databases">
        <authorList>
            <consortium name="DOE Joint Genome Institute"/>
            <person name="Kuo A."/>
            <person name="Kohler A."/>
            <person name="Nagy L.G."/>
            <person name="Floudas D."/>
            <person name="Copeland A."/>
            <person name="Barry K.W."/>
            <person name="Cichocki N."/>
            <person name="Veneault-Fourrey C."/>
            <person name="LaButti K."/>
            <person name="Lindquist E.A."/>
            <person name="Lipzen A."/>
            <person name="Lundell T."/>
            <person name="Morin E."/>
            <person name="Murat C."/>
            <person name="Sun H."/>
            <person name="Tunlid A."/>
            <person name="Henrissat B."/>
            <person name="Grigoriev I.V."/>
            <person name="Hibbett D.S."/>
            <person name="Martin F."/>
            <person name="Nordberg H.P."/>
            <person name="Cantor M.N."/>
            <person name="Hua S.X."/>
        </authorList>
    </citation>
    <scope>NUCLEOTIDE SEQUENCE [LARGE SCALE GENOMIC DNA]</scope>
    <source>
        <strain evidence="2 3">Foug A</strain>
    </source>
</reference>
<keyword evidence="1" id="KW-0175">Coiled coil</keyword>
<dbReference type="OrthoDB" id="8954335at2759"/>
<keyword evidence="3" id="KW-1185">Reference proteome</keyword>
<accession>A0A0C2ZV91</accession>
<evidence type="ECO:0000313" key="3">
    <source>
        <dbReference type="Proteomes" id="UP000053989"/>
    </source>
</evidence>
<evidence type="ECO:0000313" key="2">
    <source>
        <dbReference type="EMBL" id="KIM65408.1"/>
    </source>
</evidence>
<evidence type="ECO:0000256" key="1">
    <source>
        <dbReference type="SAM" id="Coils"/>
    </source>
</evidence>
<dbReference type="STRING" id="1036808.A0A0C2ZV91"/>
<dbReference type="Proteomes" id="UP000053989">
    <property type="component" value="Unassembled WGS sequence"/>
</dbReference>
<organism evidence="2 3">
    <name type="scientific">Scleroderma citrinum Foug A</name>
    <dbReference type="NCBI Taxonomy" id="1036808"/>
    <lineage>
        <taxon>Eukaryota</taxon>
        <taxon>Fungi</taxon>
        <taxon>Dikarya</taxon>
        <taxon>Basidiomycota</taxon>
        <taxon>Agaricomycotina</taxon>
        <taxon>Agaricomycetes</taxon>
        <taxon>Agaricomycetidae</taxon>
        <taxon>Boletales</taxon>
        <taxon>Sclerodermatineae</taxon>
        <taxon>Sclerodermataceae</taxon>
        <taxon>Scleroderma</taxon>
    </lineage>
</organism>
<reference evidence="3" key="2">
    <citation type="submission" date="2015-01" db="EMBL/GenBank/DDBJ databases">
        <title>Evolutionary Origins and Diversification of the Mycorrhizal Mutualists.</title>
        <authorList>
            <consortium name="DOE Joint Genome Institute"/>
            <consortium name="Mycorrhizal Genomics Consortium"/>
            <person name="Kohler A."/>
            <person name="Kuo A."/>
            <person name="Nagy L.G."/>
            <person name="Floudas D."/>
            <person name="Copeland A."/>
            <person name="Barry K.W."/>
            <person name="Cichocki N."/>
            <person name="Veneault-Fourrey C."/>
            <person name="LaButti K."/>
            <person name="Lindquist E.A."/>
            <person name="Lipzen A."/>
            <person name="Lundell T."/>
            <person name="Morin E."/>
            <person name="Murat C."/>
            <person name="Riley R."/>
            <person name="Ohm R."/>
            <person name="Sun H."/>
            <person name="Tunlid A."/>
            <person name="Henrissat B."/>
            <person name="Grigoriev I.V."/>
            <person name="Hibbett D.S."/>
            <person name="Martin F."/>
        </authorList>
    </citation>
    <scope>NUCLEOTIDE SEQUENCE [LARGE SCALE GENOMIC DNA]</scope>
    <source>
        <strain evidence="3">Foug A</strain>
    </source>
</reference>
<dbReference type="InParanoid" id="A0A0C2ZV91"/>